<dbReference type="HOGENOM" id="CLU_035172_1_0_1"/>
<reference evidence="1 2" key="1">
    <citation type="journal article" date="2010" name="Science">
        <title>Pathogenicity determinants in smut fungi revealed by genome comparison.</title>
        <authorList>
            <person name="Schirawski J."/>
            <person name="Mannhaupt G."/>
            <person name="Muench K."/>
            <person name="Brefort T."/>
            <person name="Schipper K."/>
            <person name="Doehlemann G."/>
            <person name="Di Stasio M."/>
            <person name="Roessel N."/>
            <person name="Mendoza-Mendoza A."/>
            <person name="Pester D."/>
            <person name="Mueller O."/>
            <person name="Winterberg B."/>
            <person name="Meyer E."/>
            <person name="Ghareeb H."/>
            <person name="Wollenberg T."/>
            <person name="Muensterkoetter M."/>
            <person name="Wong P."/>
            <person name="Walter M."/>
            <person name="Stukenbrock E."/>
            <person name="Gueldener U."/>
            <person name="Kahmann R."/>
        </authorList>
    </citation>
    <scope>NUCLEOTIDE SEQUENCE [LARGE SCALE GENOMIC DNA]</scope>
    <source>
        <strain evidence="2">SRZ2</strain>
    </source>
</reference>
<evidence type="ECO:0000313" key="2">
    <source>
        <dbReference type="Proteomes" id="UP000008867"/>
    </source>
</evidence>
<name>E6ZX88_SPORE</name>
<gene>
    <name evidence="1" type="ORF">sr12701</name>
</gene>
<dbReference type="eggNOG" id="ENOG502S58R">
    <property type="taxonomic scope" value="Eukaryota"/>
</dbReference>
<dbReference type="Gene3D" id="2.120.10.30">
    <property type="entry name" value="TolB, C-terminal domain"/>
    <property type="match status" value="2"/>
</dbReference>
<proteinExistence type="predicted"/>
<dbReference type="VEuPathDB" id="FungiDB:sr12701"/>
<dbReference type="OrthoDB" id="5307922at2759"/>
<dbReference type="EMBL" id="FQ311452">
    <property type="protein sequence ID" value="CBQ71845.1"/>
    <property type="molecule type" value="Genomic_DNA"/>
</dbReference>
<dbReference type="InterPro" id="IPR051288">
    <property type="entry name" value="Serum_paraoxonase/arylesterase"/>
</dbReference>
<dbReference type="PANTHER" id="PTHR11799">
    <property type="entry name" value="PARAOXONASE"/>
    <property type="match status" value="1"/>
</dbReference>
<keyword evidence="2" id="KW-1185">Reference proteome</keyword>
<organism evidence="1 2">
    <name type="scientific">Sporisorium reilianum (strain SRZ2)</name>
    <name type="common">Maize head smut fungus</name>
    <dbReference type="NCBI Taxonomy" id="999809"/>
    <lineage>
        <taxon>Eukaryota</taxon>
        <taxon>Fungi</taxon>
        <taxon>Dikarya</taxon>
        <taxon>Basidiomycota</taxon>
        <taxon>Ustilaginomycotina</taxon>
        <taxon>Ustilaginomycetes</taxon>
        <taxon>Ustilaginales</taxon>
        <taxon>Ustilaginaceae</taxon>
        <taxon>Sporisorium</taxon>
    </lineage>
</organism>
<dbReference type="AlphaFoldDB" id="E6ZX88"/>
<dbReference type="Proteomes" id="UP000008867">
    <property type="component" value="Chromosome 3"/>
</dbReference>
<evidence type="ECO:0000313" key="1">
    <source>
        <dbReference type="EMBL" id="CBQ71845.1"/>
    </source>
</evidence>
<accession>E6ZX88</accession>
<dbReference type="PANTHER" id="PTHR11799:SF30">
    <property type="entry name" value="SERUM PARAOXONASE_ARYLESTERASE 2"/>
    <property type="match status" value="1"/>
</dbReference>
<protein>
    <submittedName>
        <fullName evidence="1">Uncharacterized protein</fullName>
    </submittedName>
</protein>
<sequence length="516" mass="55899">MPFAYLRKQRLEQERLQQRHGAQHQPHDGSRRAIKVGLLAMLVAPLLFQLPWVHSAFGPGTRLPALWVRSAAPSSTGANGAECWNVRGGDEFRFCEDIEAIPGTAEVLISCDANRAHWNTAMGPLADAGPRGGLFSYAYPTSRGGERAEAQPVPLVDFPAQSTFHPLGMSILPRSDGGEGGVLFVVNHRRERSSVELFHLSPRDRGGWEAHWQRSIVHHLATHTPNSIHALTPTSFIVTNDHLFARRPGPRDTHLVPLLQHVLFGGAVAGGWREWIVVRVAMLLSRRGVAARLAQVETLLALPLGWASYVEFDATQQEDAGVSASRIATAIPFANGIALTHTTMFVAATTYPGLFIYALPPSPTPLAWQLRPTTKVHLPMRVDNLAWSHSAHSSHRTLLATGHPAPLALMRMARAPRTRTSASWSVAVSAHAHGTSARAWEDAEAPLPAHHFTLSHSADWDIRTLLQSTGEEVVVSGETVSISSSASSFLYADGEQGTLIVSGLYGPVLTCTGVSA</sequence>
<dbReference type="InterPro" id="IPR011042">
    <property type="entry name" value="6-blade_b-propeller_TolB-like"/>
</dbReference>